<dbReference type="PROSITE" id="PS51318">
    <property type="entry name" value="TAT"/>
    <property type="match status" value="1"/>
</dbReference>
<evidence type="ECO:0000313" key="3">
    <source>
        <dbReference type="Proteomes" id="UP001595712"/>
    </source>
</evidence>
<dbReference type="RefSeq" id="WP_387976136.1">
    <property type="nucleotide sequence ID" value="NZ_JBHRWO010000010.1"/>
</dbReference>
<name>A0ABV7Q151_9ACTN</name>
<evidence type="ECO:0000256" key="1">
    <source>
        <dbReference type="SAM" id="SignalP"/>
    </source>
</evidence>
<protein>
    <submittedName>
        <fullName evidence="2">Uncharacterized protein</fullName>
    </submittedName>
</protein>
<accession>A0ABV7Q151</accession>
<feature type="signal peptide" evidence="1">
    <location>
        <begin position="1"/>
        <end position="45"/>
    </location>
</feature>
<evidence type="ECO:0000313" key="2">
    <source>
        <dbReference type="EMBL" id="MFC3493567.1"/>
    </source>
</evidence>
<keyword evidence="3" id="KW-1185">Reference proteome</keyword>
<organism evidence="2 3">
    <name type="scientific">Glycomyces rhizosphaerae</name>
    <dbReference type="NCBI Taxonomy" id="2054422"/>
    <lineage>
        <taxon>Bacteria</taxon>
        <taxon>Bacillati</taxon>
        <taxon>Actinomycetota</taxon>
        <taxon>Actinomycetes</taxon>
        <taxon>Glycomycetales</taxon>
        <taxon>Glycomycetaceae</taxon>
        <taxon>Glycomyces</taxon>
    </lineage>
</organism>
<feature type="chain" id="PRO_5047067030" evidence="1">
    <location>
        <begin position="46"/>
        <end position="364"/>
    </location>
</feature>
<comment type="caution">
    <text evidence="2">The sequence shown here is derived from an EMBL/GenBank/DDBJ whole genome shotgun (WGS) entry which is preliminary data.</text>
</comment>
<dbReference type="InterPro" id="IPR006311">
    <property type="entry name" value="TAT_signal"/>
</dbReference>
<sequence>MSNAFGQAIELRATRNFKRRSAFAATGALLAAAAAAAVPFQAAHAAPAGDDACVLQELPMPEDRYFSLVTAMSGDGDVIAYRVYPPQLDGQERATYLYEDGEAVEVPLPGTEQTLSGVNSDGVAVGDAWVDGLLVPYVFRDGELWELGVEGGGTTTGVNEDGDIVGYSDQEYPQPVAWRDGSLKAETLPLPKGAVSGVASSIDEDGTIVGTYHTEDGFSRPYVWHPDGTAEELPMPEGADPADLFLTASDIADGWVGGNMRSAGLETGVRWNLEDGTVEVIDVPFVLAINEEGTVAGQVEPRAVFQEEDGKVVELPGLVDPADNWFGDYATEIDDDGELIAGQVYAGQDADDVHILKAVVWTCD</sequence>
<gene>
    <name evidence="2" type="ORF">ACFO8M_13895</name>
</gene>
<dbReference type="EMBL" id="JBHRWO010000010">
    <property type="protein sequence ID" value="MFC3493567.1"/>
    <property type="molecule type" value="Genomic_DNA"/>
</dbReference>
<dbReference type="Proteomes" id="UP001595712">
    <property type="component" value="Unassembled WGS sequence"/>
</dbReference>
<keyword evidence="1" id="KW-0732">Signal</keyword>
<reference evidence="3" key="1">
    <citation type="journal article" date="2019" name="Int. J. Syst. Evol. Microbiol.">
        <title>The Global Catalogue of Microorganisms (GCM) 10K type strain sequencing project: providing services to taxonomists for standard genome sequencing and annotation.</title>
        <authorList>
            <consortium name="The Broad Institute Genomics Platform"/>
            <consortium name="The Broad Institute Genome Sequencing Center for Infectious Disease"/>
            <person name="Wu L."/>
            <person name="Ma J."/>
        </authorList>
    </citation>
    <scope>NUCLEOTIDE SEQUENCE [LARGE SCALE GENOMIC DNA]</scope>
    <source>
        <strain evidence="3">CGMCC 4.7396</strain>
    </source>
</reference>
<proteinExistence type="predicted"/>